<feature type="region of interest" description="Disordered" evidence="1">
    <location>
        <begin position="38"/>
        <end position="99"/>
    </location>
</feature>
<evidence type="ECO:0000256" key="1">
    <source>
        <dbReference type="SAM" id="MobiDB-lite"/>
    </source>
</evidence>
<dbReference type="RefSeq" id="WP_149167858.1">
    <property type="nucleotide sequence ID" value="NZ_QOKV01000031.1"/>
</dbReference>
<comment type="caution">
    <text evidence="2">The sequence shown here is derived from an EMBL/GenBank/DDBJ whole genome shotgun (WGS) entry which is preliminary data.</text>
</comment>
<accession>A0A6L3ASF2</accession>
<evidence type="ECO:0000313" key="3">
    <source>
        <dbReference type="Proteomes" id="UP000476837"/>
    </source>
</evidence>
<evidence type="ECO:0008006" key="4">
    <source>
        <dbReference type="Google" id="ProtNLM"/>
    </source>
</evidence>
<organism evidence="2 3">
    <name type="scientific">Azospirillum brasilense</name>
    <dbReference type="NCBI Taxonomy" id="192"/>
    <lineage>
        <taxon>Bacteria</taxon>
        <taxon>Pseudomonadati</taxon>
        <taxon>Pseudomonadota</taxon>
        <taxon>Alphaproteobacteria</taxon>
        <taxon>Rhodospirillales</taxon>
        <taxon>Azospirillaceae</taxon>
        <taxon>Azospirillum</taxon>
    </lineage>
</organism>
<gene>
    <name evidence="2" type="ORF">DS837_28565</name>
</gene>
<reference evidence="2 3" key="1">
    <citation type="submission" date="2018-07" db="EMBL/GenBank/DDBJ databases">
        <title>Genome sequence of Roseomonas fauriae ATCC 49958.</title>
        <authorList>
            <person name="Sant'Anna F.H."/>
            <person name="Baldani J.I."/>
            <person name="Zilli J.E."/>
            <person name="Reis V.M."/>
            <person name="Hartmann A."/>
            <person name="Cruz L."/>
            <person name="de Souza E.M."/>
            <person name="de Oliveira Pedrosa F."/>
            <person name="Passaglia L.M.P."/>
        </authorList>
    </citation>
    <scope>NUCLEOTIDE SEQUENCE [LARGE SCALE GENOMIC DNA]</scope>
    <source>
        <strain evidence="2 3">ATCC 49958</strain>
    </source>
</reference>
<evidence type="ECO:0000313" key="2">
    <source>
        <dbReference type="EMBL" id="KAA0677883.1"/>
    </source>
</evidence>
<sequence>MRNGFLEGFNGRLRDECLNETQFALSCVAEELHTCPTTLQSGSRHALKSPASGRRQPTARAPGSGSAAAPSNLRPKQPGRGVRVNTLRISAPVNHATHP</sequence>
<dbReference type="AlphaFoldDB" id="A0A6L3ASF2"/>
<name>A0A6L3ASF2_AZOBR</name>
<protein>
    <recommendedName>
        <fullName evidence="4">Integrase catalytic domain-containing protein</fullName>
    </recommendedName>
</protein>
<dbReference type="Proteomes" id="UP000476837">
    <property type="component" value="Unassembled WGS sequence"/>
</dbReference>
<feature type="compositionally biased region" description="Low complexity" evidence="1">
    <location>
        <begin position="61"/>
        <end position="71"/>
    </location>
</feature>
<dbReference type="EMBL" id="QOKV01000031">
    <property type="protein sequence ID" value="KAA0677883.1"/>
    <property type="molecule type" value="Genomic_DNA"/>
</dbReference>
<proteinExistence type="predicted"/>